<evidence type="ECO:0000259" key="2">
    <source>
        <dbReference type="PROSITE" id="PS51231"/>
    </source>
</evidence>
<name>A0A8S3YL54_9EUPU</name>
<organism evidence="4 5">
    <name type="scientific">Candidula unifasciata</name>
    <dbReference type="NCBI Taxonomy" id="100452"/>
    <lineage>
        <taxon>Eukaryota</taxon>
        <taxon>Metazoa</taxon>
        <taxon>Spiralia</taxon>
        <taxon>Lophotrochozoa</taxon>
        <taxon>Mollusca</taxon>
        <taxon>Gastropoda</taxon>
        <taxon>Heterobranchia</taxon>
        <taxon>Euthyneura</taxon>
        <taxon>Panpulmonata</taxon>
        <taxon>Eupulmonata</taxon>
        <taxon>Stylommatophora</taxon>
        <taxon>Helicina</taxon>
        <taxon>Helicoidea</taxon>
        <taxon>Geomitridae</taxon>
        <taxon>Candidula</taxon>
    </lineage>
</organism>
<dbReference type="InterPro" id="IPR014767">
    <property type="entry name" value="DAD_dom"/>
</dbReference>
<dbReference type="AlphaFoldDB" id="A0A8S3YL54"/>
<evidence type="ECO:0000313" key="5">
    <source>
        <dbReference type="Proteomes" id="UP000678393"/>
    </source>
</evidence>
<feature type="domain" description="FH2" evidence="3">
    <location>
        <begin position="1"/>
        <end position="388"/>
    </location>
</feature>
<keyword evidence="5" id="KW-1185">Reference proteome</keyword>
<dbReference type="SUPFAM" id="SSF101447">
    <property type="entry name" value="Formin homology 2 domain (FH2 domain)"/>
    <property type="match status" value="1"/>
</dbReference>
<sequence length="447" mass="50956">VNPKHLEKDSLWVGLREDEFENPDIFKLLEGLFSTKPPAKKILAETAEGRPTKKGKELRVLDIKTGQNLSILLSSIKLSFEDIKQRILAVDEANLTPGLLEQLMRCIPEPEVLKKLAALQNCYSDLAEPEQFAVVMSSIKRLVPRISSILFKMKFPEIVSDIKPDLVSATEALDEIKNSRRFAKLLELLLVLGNYLNAGSRNERSIGFDVSFLSKLENTKSHDGNTTMLHFLAEILDKMYPDILGFLDEIIHVDKAARVSAETVHKNITSMGKQLKDLELDLKNLGKSTDPNDKFGDVMRISFYIKFHGFLKEAQSQYELLSAMYKKLESLYDSTAKYLAFDPKKYVMEDFFTDIKTFKDGLQKALKDNARLREFQEKNRRASEAREKAEKEKQEKKLRQAAILDMTANENQEGVMDSLLEILKTGSTFTVTRERRDGKRRTPRVAG</sequence>
<feature type="region of interest" description="Disordered" evidence="1">
    <location>
        <begin position="377"/>
        <end position="396"/>
    </location>
</feature>
<evidence type="ECO:0000256" key="1">
    <source>
        <dbReference type="SAM" id="MobiDB-lite"/>
    </source>
</evidence>
<dbReference type="OrthoDB" id="1104827at2759"/>
<comment type="caution">
    <text evidence="4">The sequence shown here is derived from an EMBL/GenBank/DDBJ whole genome shotgun (WGS) entry which is preliminary data.</text>
</comment>
<feature type="non-terminal residue" evidence="4">
    <location>
        <position position="1"/>
    </location>
</feature>
<proteinExistence type="predicted"/>
<evidence type="ECO:0000313" key="4">
    <source>
        <dbReference type="EMBL" id="CAG5115760.1"/>
    </source>
</evidence>
<dbReference type="GO" id="GO:0005884">
    <property type="term" value="C:actin filament"/>
    <property type="evidence" value="ECO:0007669"/>
    <property type="project" value="TreeGrafter"/>
</dbReference>
<dbReference type="GO" id="GO:0030041">
    <property type="term" value="P:actin filament polymerization"/>
    <property type="evidence" value="ECO:0007669"/>
    <property type="project" value="TreeGrafter"/>
</dbReference>
<gene>
    <name evidence="4" type="ORF">CUNI_LOCUS1318</name>
</gene>
<dbReference type="InterPro" id="IPR015425">
    <property type="entry name" value="FH2_Formin"/>
</dbReference>
<accession>A0A8S3YL54</accession>
<feature type="domain" description="DAD" evidence="2">
    <location>
        <begin position="409"/>
        <end position="443"/>
    </location>
</feature>
<dbReference type="Gene3D" id="1.20.58.2220">
    <property type="entry name" value="Formin, FH2 domain"/>
    <property type="match status" value="1"/>
</dbReference>
<dbReference type="PROSITE" id="PS51444">
    <property type="entry name" value="FH2"/>
    <property type="match status" value="1"/>
</dbReference>
<dbReference type="Pfam" id="PF02181">
    <property type="entry name" value="FH2"/>
    <property type="match status" value="1"/>
</dbReference>
<dbReference type="InterPro" id="IPR051412">
    <property type="entry name" value="Formin_Homology_Diaphanous_sf"/>
</dbReference>
<evidence type="ECO:0008006" key="6">
    <source>
        <dbReference type="Google" id="ProtNLM"/>
    </source>
</evidence>
<protein>
    <recommendedName>
        <fullName evidence="6">Diaphanous-related formin</fullName>
    </recommendedName>
</protein>
<evidence type="ECO:0000259" key="3">
    <source>
        <dbReference type="PROSITE" id="PS51444"/>
    </source>
</evidence>
<dbReference type="PANTHER" id="PTHR45691:SF6">
    <property type="entry name" value="PROTEIN DIAPHANOUS"/>
    <property type="match status" value="1"/>
</dbReference>
<dbReference type="EMBL" id="CAJHNH020000160">
    <property type="protein sequence ID" value="CAG5115760.1"/>
    <property type="molecule type" value="Genomic_DNA"/>
</dbReference>
<feature type="non-terminal residue" evidence="4">
    <location>
        <position position="447"/>
    </location>
</feature>
<dbReference type="Gene3D" id="6.10.30.30">
    <property type="match status" value="1"/>
</dbReference>
<dbReference type="PROSITE" id="PS51231">
    <property type="entry name" value="DAD"/>
    <property type="match status" value="1"/>
</dbReference>
<dbReference type="Gene3D" id="1.20.58.630">
    <property type="match status" value="1"/>
</dbReference>
<reference evidence="4" key="1">
    <citation type="submission" date="2021-04" db="EMBL/GenBank/DDBJ databases">
        <authorList>
            <consortium name="Molecular Ecology Group"/>
        </authorList>
    </citation>
    <scope>NUCLEOTIDE SEQUENCE</scope>
</reference>
<dbReference type="SMART" id="SM00498">
    <property type="entry name" value="FH2"/>
    <property type="match status" value="1"/>
</dbReference>
<dbReference type="PANTHER" id="PTHR45691">
    <property type="entry name" value="PROTEIN DIAPHANOUS"/>
    <property type="match status" value="1"/>
</dbReference>
<dbReference type="Proteomes" id="UP000678393">
    <property type="component" value="Unassembled WGS sequence"/>
</dbReference>
<dbReference type="InterPro" id="IPR042201">
    <property type="entry name" value="FH2_Formin_sf"/>
</dbReference>